<name>A0A5D3DUG5_CUCMM</name>
<sequence>MNEHIEDDTLCRIDVDPTIVERSIVRHVANDIIDDGDEQLSHQSGTCDDE</sequence>
<proteinExistence type="predicted"/>
<reference evidence="1 2" key="1">
    <citation type="submission" date="2019-08" db="EMBL/GenBank/DDBJ databases">
        <title>Draft genome sequences of two oriental melons (Cucumis melo L. var makuwa).</title>
        <authorList>
            <person name="Kwon S.-Y."/>
        </authorList>
    </citation>
    <scope>NUCLEOTIDE SEQUENCE [LARGE SCALE GENOMIC DNA]</scope>
    <source>
        <strain evidence="2">cv. Chang Bougi</strain>
        <tissue evidence="1">Leaf</tissue>
    </source>
</reference>
<dbReference type="EMBL" id="SSTD01003209">
    <property type="protein sequence ID" value="TYK26955.1"/>
    <property type="molecule type" value="Genomic_DNA"/>
</dbReference>
<organism evidence="1 2">
    <name type="scientific">Cucumis melo var. makuwa</name>
    <name type="common">Oriental melon</name>
    <dbReference type="NCBI Taxonomy" id="1194695"/>
    <lineage>
        <taxon>Eukaryota</taxon>
        <taxon>Viridiplantae</taxon>
        <taxon>Streptophyta</taxon>
        <taxon>Embryophyta</taxon>
        <taxon>Tracheophyta</taxon>
        <taxon>Spermatophyta</taxon>
        <taxon>Magnoliopsida</taxon>
        <taxon>eudicotyledons</taxon>
        <taxon>Gunneridae</taxon>
        <taxon>Pentapetalae</taxon>
        <taxon>rosids</taxon>
        <taxon>fabids</taxon>
        <taxon>Cucurbitales</taxon>
        <taxon>Cucurbitaceae</taxon>
        <taxon>Benincaseae</taxon>
        <taxon>Cucumis</taxon>
    </lineage>
</organism>
<evidence type="ECO:0000313" key="1">
    <source>
        <dbReference type="EMBL" id="TYK26955.1"/>
    </source>
</evidence>
<dbReference type="AlphaFoldDB" id="A0A5D3DUG5"/>
<comment type="caution">
    <text evidence="1">The sequence shown here is derived from an EMBL/GenBank/DDBJ whole genome shotgun (WGS) entry which is preliminary data.</text>
</comment>
<gene>
    <name evidence="1" type="ORF">E5676_scaffold322G00150</name>
</gene>
<accession>A0A5D3DUG5</accession>
<protein>
    <submittedName>
        <fullName evidence="1">Uncharacterized protein</fullName>
    </submittedName>
</protein>
<dbReference type="Proteomes" id="UP000321947">
    <property type="component" value="Unassembled WGS sequence"/>
</dbReference>
<evidence type="ECO:0000313" key="2">
    <source>
        <dbReference type="Proteomes" id="UP000321947"/>
    </source>
</evidence>